<dbReference type="EMBL" id="PKQI01000003">
    <property type="protein sequence ID" value="NNV21977.1"/>
    <property type="molecule type" value="Genomic_DNA"/>
</dbReference>
<dbReference type="InterPro" id="IPR010982">
    <property type="entry name" value="Lambda_DNA-bd_dom_sf"/>
</dbReference>
<evidence type="ECO:0000313" key="2">
    <source>
        <dbReference type="Proteomes" id="UP000526233"/>
    </source>
</evidence>
<dbReference type="Gene3D" id="1.10.260.40">
    <property type="entry name" value="lambda repressor-like DNA-binding domains"/>
    <property type="match status" value="1"/>
</dbReference>
<name>A0A7Y3TA62_9HYPH</name>
<dbReference type="Proteomes" id="UP000526233">
    <property type="component" value="Unassembled WGS sequence"/>
</dbReference>
<dbReference type="AlphaFoldDB" id="A0A7Y3TA62"/>
<evidence type="ECO:0000313" key="1">
    <source>
        <dbReference type="EMBL" id="NNV21977.1"/>
    </source>
</evidence>
<reference evidence="1 2" key="1">
    <citation type="submission" date="2018-11" db="EMBL/GenBank/DDBJ databases">
        <title>Genome sequencing and analysis.</title>
        <authorList>
            <person name="Huang Y.-T."/>
        </authorList>
    </citation>
    <scope>NUCLEOTIDE SEQUENCE [LARGE SCALE GENOMIC DNA]</scope>
    <source>
        <strain evidence="1 2">SHIN</strain>
    </source>
</reference>
<accession>A0A7Y3TA62</accession>
<comment type="caution">
    <text evidence="1">The sequence shown here is derived from an EMBL/GenBank/DDBJ whole genome shotgun (WGS) entry which is preliminary data.</text>
</comment>
<organism evidence="1 2">
    <name type="scientific">Brucella pseudogrignonensis</name>
    <dbReference type="NCBI Taxonomy" id="419475"/>
    <lineage>
        <taxon>Bacteria</taxon>
        <taxon>Pseudomonadati</taxon>
        <taxon>Pseudomonadota</taxon>
        <taxon>Alphaproteobacteria</taxon>
        <taxon>Hyphomicrobiales</taxon>
        <taxon>Brucellaceae</taxon>
        <taxon>Brucella/Ochrobactrum group</taxon>
        <taxon>Brucella</taxon>
    </lineage>
</organism>
<dbReference type="GO" id="GO:0003677">
    <property type="term" value="F:DNA binding"/>
    <property type="evidence" value="ECO:0007669"/>
    <property type="project" value="InterPro"/>
</dbReference>
<sequence>MKLNPKELKRLVAAIEMRRVEEGLSVSALAEASGVEQSQTSRICTGQFASIGSNVMQICITLGLHPQPNGVLLSNALAVGLASLWDGSKEDEERLLNLLKAIAMIKAG</sequence>
<protein>
    <submittedName>
        <fullName evidence="1">XRE family transcriptional regulator</fullName>
    </submittedName>
</protein>
<gene>
    <name evidence="1" type="ORF">EHE22_16280</name>
</gene>
<dbReference type="SUPFAM" id="SSF47413">
    <property type="entry name" value="lambda repressor-like DNA-binding domains"/>
    <property type="match status" value="1"/>
</dbReference>
<proteinExistence type="predicted"/>
<dbReference type="RefSeq" id="WP_094543786.1">
    <property type="nucleotide sequence ID" value="NZ_JBHEEM010000013.1"/>
</dbReference>